<dbReference type="Proteomes" id="UP001215598">
    <property type="component" value="Unassembled WGS sequence"/>
</dbReference>
<sequence length="133" mass="15210">MESEMEAQKVNPGKELDFFTYADGVALVYDRRRSVLARFGRDEHRKAREQGSAVPFHDAKYDEFSEVVMEHGFRGHSVYLWTRRVGDCIEIDLEDIQSKADIIGIDDWVVIAGQAGTVNLSLVSDCWRLCLRV</sequence>
<proteinExistence type="predicted"/>
<accession>A0AAD7K4Y7</accession>
<reference evidence="1" key="1">
    <citation type="submission" date="2023-03" db="EMBL/GenBank/DDBJ databases">
        <title>Massive genome expansion in bonnet fungi (Mycena s.s.) driven by repeated elements and novel gene families across ecological guilds.</title>
        <authorList>
            <consortium name="Lawrence Berkeley National Laboratory"/>
            <person name="Harder C.B."/>
            <person name="Miyauchi S."/>
            <person name="Viragh M."/>
            <person name="Kuo A."/>
            <person name="Thoen E."/>
            <person name="Andreopoulos B."/>
            <person name="Lu D."/>
            <person name="Skrede I."/>
            <person name="Drula E."/>
            <person name="Henrissat B."/>
            <person name="Morin E."/>
            <person name="Kohler A."/>
            <person name="Barry K."/>
            <person name="LaButti K."/>
            <person name="Morin E."/>
            <person name="Salamov A."/>
            <person name="Lipzen A."/>
            <person name="Mereny Z."/>
            <person name="Hegedus B."/>
            <person name="Baldrian P."/>
            <person name="Stursova M."/>
            <person name="Weitz H."/>
            <person name="Taylor A."/>
            <person name="Grigoriev I.V."/>
            <person name="Nagy L.G."/>
            <person name="Martin F."/>
            <person name="Kauserud H."/>
        </authorList>
    </citation>
    <scope>NUCLEOTIDE SEQUENCE</scope>
    <source>
        <strain evidence="1">CBHHK182m</strain>
    </source>
</reference>
<protein>
    <submittedName>
        <fullName evidence="1">Uncharacterized protein</fullName>
    </submittedName>
</protein>
<organism evidence="1 2">
    <name type="scientific">Mycena metata</name>
    <dbReference type="NCBI Taxonomy" id="1033252"/>
    <lineage>
        <taxon>Eukaryota</taxon>
        <taxon>Fungi</taxon>
        <taxon>Dikarya</taxon>
        <taxon>Basidiomycota</taxon>
        <taxon>Agaricomycotina</taxon>
        <taxon>Agaricomycetes</taxon>
        <taxon>Agaricomycetidae</taxon>
        <taxon>Agaricales</taxon>
        <taxon>Marasmiineae</taxon>
        <taxon>Mycenaceae</taxon>
        <taxon>Mycena</taxon>
    </lineage>
</organism>
<keyword evidence="2" id="KW-1185">Reference proteome</keyword>
<name>A0AAD7K4Y7_9AGAR</name>
<gene>
    <name evidence="1" type="ORF">B0H16DRAFT_1712016</name>
</gene>
<dbReference type="AlphaFoldDB" id="A0AAD7K4Y7"/>
<comment type="caution">
    <text evidence="1">The sequence shown here is derived from an EMBL/GenBank/DDBJ whole genome shotgun (WGS) entry which is preliminary data.</text>
</comment>
<evidence type="ECO:0000313" key="1">
    <source>
        <dbReference type="EMBL" id="KAJ7778521.1"/>
    </source>
</evidence>
<dbReference type="EMBL" id="JARKIB010000007">
    <property type="protein sequence ID" value="KAJ7778521.1"/>
    <property type="molecule type" value="Genomic_DNA"/>
</dbReference>
<evidence type="ECO:0000313" key="2">
    <source>
        <dbReference type="Proteomes" id="UP001215598"/>
    </source>
</evidence>